<dbReference type="Proteomes" id="UP000051442">
    <property type="component" value="Unassembled WGS sequence"/>
</dbReference>
<comment type="caution">
    <text evidence="1">The sequence shown here is derived from an EMBL/GenBank/DDBJ whole genome shotgun (WGS) entry which is preliminary data.</text>
</comment>
<dbReference type="RefSeq" id="WP_054733481.1">
    <property type="nucleotide sequence ID" value="NZ_AYZM01000045.1"/>
</dbReference>
<proteinExistence type="predicted"/>
<accession>A0A0R2FP48</accession>
<protein>
    <submittedName>
        <fullName evidence="1">Uncharacterized protein</fullName>
    </submittedName>
</protein>
<dbReference type="OrthoDB" id="2299964at2"/>
<sequence>MQLGELLTLLAPLDPQLQFGMEAKPPTPITAVIPTDSRLILAVEIDGTPLTINQFRTLVTEADAQLTVQTAQHDRLFGFRQSQRWLLFK</sequence>
<organism evidence="1 2">
    <name type="scientific">Secundilactobacillus similis DSM 23365 = JCM 2765</name>
    <dbReference type="NCBI Taxonomy" id="1423804"/>
    <lineage>
        <taxon>Bacteria</taxon>
        <taxon>Bacillati</taxon>
        <taxon>Bacillota</taxon>
        <taxon>Bacilli</taxon>
        <taxon>Lactobacillales</taxon>
        <taxon>Lactobacillaceae</taxon>
        <taxon>Secundilactobacillus</taxon>
    </lineage>
</organism>
<evidence type="ECO:0000313" key="2">
    <source>
        <dbReference type="Proteomes" id="UP000051442"/>
    </source>
</evidence>
<dbReference type="EMBL" id="AYZM01000045">
    <property type="protein sequence ID" value="KRN26116.1"/>
    <property type="molecule type" value="Genomic_DNA"/>
</dbReference>
<reference evidence="1 2" key="1">
    <citation type="journal article" date="2015" name="Genome Announc.">
        <title>Expanding the biotechnology potential of lactobacilli through comparative genomics of 213 strains and associated genera.</title>
        <authorList>
            <person name="Sun Z."/>
            <person name="Harris H.M."/>
            <person name="McCann A."/>
            <person name="Guo C."/>
            <person name="Argimon S."/>
            <person name="Zhang W."/>
            <person name="Yang X."/>
            <person name="Jeffery I.B."/>
            <person name="Cooney J.C."/>
            <person name="Kagawa T.F."/>
            <person name="Liu W."/>
            <person name="Song Y."/>
            <person name="Salvetti E."/>
            <person name="Wrobel A."/>
            <person name="Rasinkangas P."/>
            <person name="Parkhill J."/>
            <person name="Rea M.C."/>
            <person name="O'Sullivan O."/>
            <person name="Ritari J."/>
            <person name="Douillard F.P."/>
            <person name="Paul Ross R."/>
            <person name="Yang R."/>
            <person name="Briner A.E."/>
            <person name="Felis G.E."/>
            <person name="de Vos W.M."/>
            <person name="Barrangou R."/>
            <person name="Klaenhammer T.R."/>
            <person name="Caufield P.W."/>
            <person name="Cui Y."/>
            <person name="Zhang H."/>
            <person name="O'Toole P.W."/>
        </authorList>
    </citation>
    <scope>NUCLEOTIDE SEQUENCE [LARGE SCALE GENOMIC DNA]</scope>
    <source>
        <strain evidence="1 2">DSM 23365</strain>
    </source>
</reference>
<keyword evidence="2" id="KW-1185">Reference proteome</keyword>
<dbReference type="AlphaFoldDB" id="A0A0R2FP48"/>
<name>A0A0R2FP48_9LACO</name>
<dbReference type="PATRIC" id="fig|1423804.4.peg.3245"/>
<gene>
    <name evidence="1" type="ORF">FD14_GL003015</name>
</gene>
<evidence type="ECO:0000313" key="1">
    <source>
        <dbReference type="EMBL" id="KRN26116.1"/>
    </source>
</evidence>